<dbReference type="InterPro" id="IPR052549">
    <property type="entry name" value="SpmB"/>
</dbReference>
<dbReference type="PANTHER" id="PTHR35793">
    <property type="entry name" value="INNER MEMBRANE PROTEIN YJIG"/>
    <property type="match status" value="1"/>
</dbReference>
<accession>A0A926DJB1</accession>
<dbReference type="Pfam" id="PF07670">
    <property type="entry name" value="Gate"/>
    <property type="match status" value="1"/>
</dbReference>
<dbReference type="Proteomes" id="UP000617951">
    <property type="component" value="Unassembled WGS sequence"/>
</dbReference>
<gene>
    <name evidence="3" type="ORF">H8693_09970</name>
</gene>
<dbReference type="RefSeq" id="WP_249280851.1">
    <property type="nucleotide sequence ID" value="NZ_JACRSS010000006.1"/>
</dbReference>
<dbReference type="GO" id="GO:0005886">
    <property type="term" value="C:plasma membrane"/>
    <property type="evidence" value="ECO:0007669"/>
    <property type="project" value="TreeGrafter"/>
</dbReference>
<protein>
    <submittedName>
        <fullName evidence="3">Spore maturation protein</fullName>
    </submittedName>
</protein>
<feature type="transmembrane region" description="Helical" evidence="1">
    <location>
        <begin position="48"/>
        <end position="71"/>
    </location>
</feature>
<evidence type="ECO:0000256" key="1">
    <source>
        <dbReference type="SAM" id="Phobius"/>
    </source>
</evidence>
<organism evidence="3 4">
    <name type="scientific">Guopingia tenuis</name>
    <dbReference type="NCBI Taxonomy" id="2763656"/>
    <lineage>
        <taxon>Bacteria</taxon>
        <taxon>Bacillati</taxon>
        <taxon>Bacillota</taxon>
        <taxon>Clostridia</taxon>
        <taxon>Christensenellales</taxon>
        <taxon>Christensenellaceae</taxon>
        <taxon>Guopingia</taxon>
    </lineage>
</organism>
<keyword evidence="1" id="KW-0812">Transmembrane</keyword>
<dbReference type="AlphaFoldDB" id="A0A926DJB1"/>
<feature type="domain" description="Nucleoside transporter/FeoB GTPase Gate" evidence="2">
    <location>
        <begin position="45"/>
        <end position="146"/>
    </location>
</feature>
<comment type="caution">
    <text evidence="3">The sequence shown here is derived from an EMBL/GenBank/DDBJ whole genome shotgun (WGS) entry which is preliminary data.</text>
</comment>
<dbReference type="InterPro" id="IPR011642">
    <property type="entry name" value="Gate_dom"/>
</dbReference>
<feature type="transmembrane region" description="Helical" evidence="1">
    <location>
        <begin position="122"/>
        <end position="141"/>
    </location>
</feature>
<keyword evidence="1" id="KW-0472">Membrane</keyword>
<sequence>MKTLSLISTISLPIFVFIVVGYGLVKKVDIYEEFIAGAKGGIRIVFKILPYIVGMIFAVDIFKASGCFDALSSVLAKPLSWIGIPPEVLPLYLMRPFSGGASMGMLAGVLTKYGADSFIGRVACTFMGSSETLFYTVSLYFGSVGITKTRYVIPVALITDAFGLVFSCIICHLVFG</sequence>
<evidence type="ECO:0000259" key="2">
    <source>
        <dbReference type="Pfam" id="PF07670"/>
    </source>
</evidence>
<feature type="transmembrane region" description="Helical" evidence="1">
    <location>
        <begin position="6"/>
        <end position="25"/>
    </location>
</feature>
<evidence type="ECO:0000313" key="4">
    <source>
        <dbReference type="Proteomes" id="UP000617951"/>
    </source>
</evidence>
<name>A0A926DJB1_9FIRM</name>
<dbReference type="EMBL" id="JACRSS010000006">
    <property type="protein sequence ID" value="MBC8539251.1"/>
    <property type="molecule type" value="Genomic_DNA"/>
</dbReference>
<reference evidence="3" key="1">
    <citation type="submission" date="2020-08" db="EMBL/GenBank/DDBJ databases">
        <title>Genome public.</title>
        <authorList>
            <person name="Liu C."/>
            <person name="Sun Q."/>
        </authorList>
    </citation>
    <scope>NUCLEOTIDE SEQUENCE</scope>
    <source>
        <strain evidence="3">NSJ-63</strain>
    </source>
</reference>
<dbReference type="PANTHER" id="PTHR35793:SF2">
    <property type="entry name" value="INNER MEMBRANE PROTEIN YJIG"/>
    <property type="match status" value="1"/>
</dbReference>
<evidence type="ECO:0000313" key="3">
    <source>
        <dbReference type="EMBL" id="MBC8539251.1"/>
    </source>
</evidence>
<keyword evidence="4" id="KW-1185">Reference proteome</keyword>
<proteinExistence type="predicted"/>
<feature type="transmembrane region" description="Helical" evidence="1">
    <location>
        <begin position="153"/>
        <end position="175"/>
    </location>
</feature>
<keyword evidence="1" id="KW-1133">Transmembrane helix</keyword>